<keyword evidence="2" id="KW-1185">Reference proteome</keyword>
<dbReference type="GeneID" id="36580179"/>
<name>A0A2J6TIF7_9HELO</name>
<organism evidence="1 2">
    <name type="scientific">Hyaloscypha bicolor E</name>
    <dbReference type="NCBI Taxonomy" id="1095630"/>
    <lineage>
        <taxon>Eukaryota</taxon>
        <taxon>Fungi</taxon>
        <taxon>Dikarya</taxon>
        <taxon>Ascomycota</taxon>
        <taxon>Pezizomycotina</taxon>
        <taxon>Leotiomycetes</taxon>
        <taxon>Helotiales</taxon>
        <taxon>Hyaloscyphaceae</taxon>
        <taxon>Hyaloscypha</taxon>
        <taxon>Hyaloscypha bicolor</taxon>
    </lineage>
</organism>
<dbReference type="AlphaFoldDB" id="A0A2J6TIF7"/>
<evidence type="ECO:0000313" key="1">
    <source>
        <dbReference type="EMBL" id="PMD62806.1"/>
    </source>
</evidence>
<dbReference type="RefSeq" id="XP_024739710.1">
    <property type="nucleotide sequence ID" value="XM_024872098.1"/>
</dbReference>
<accession>A0A2J6TIF7</accession>
<sequence length="74" mass="8727">MAALWMCSTGLCHWQYFHASSEMVRVRCILSEHFFRFWKLDKCTRKCTCSSRSREIPILLNGSFCQEISTAQRC</sequence>
<reference evidence="1 2" key="1">
    <citation type="submission" date="2016-04" db="EMBL/GenBank/DDBJ databases">
        <title>A degradative enzymes factory behind the ericoid mycorrhizal symbiosis.</title>
        <authorList>
            <consortium name="DOE Joint Genome Institute"/>
            <person name="Martino E."/>
            <person name="Morin E."/>
            <person name="Grelet G."/>
            <person name="Kuo A."/>
            <person name="Kohler A."/>
            <person name="Daghino S."/>
            <person name="Barry K."/>
            <person name="Choi C."/>
            <person name="Cichocki N."/>
            <person name="Clum A."/>
            <person name="Copeland A."/>
            <person name="Hainaut M."/>
            <person name="Haridas S."/>
            <person name="Labutti K."/>
            <person name="Lindquist E."/>
            <person name="Lipzen A."/>
            <person name="Khouja H.-R."/>
            <person name="Murat C."/>
            <person name="Ohm R."/>
            <person name="Olson A."/>
            <person name="Spatafora J."/>
            <person name="Veneault-Fourrey C."/>
            <person name="Henrissat B."/>
            <person name="Grigoriev I."/>
            <person name="Martin F."/>
            <person name="Perotto S."/>
        </authorList>
    </citation>
    <scope>NUCLEOTIDE SEQUENCE [LARGE SCALE GENOMIC DNA]</scope>
    <source>
        <strain evidence="1 2">E</strain>
    </source>
</reference>
<protein>
    <submittedName>
        <fullName evidence="1">Uncharacterized protein</fullName>
    </submittedName>
</protein>
<dbReference type="InParanoid" id="A0A2J6TIF7"/>
<proteinExistence type="predicted"/>
<gene>
    <name evidence="1" type="ORF">K444DRAFT_350435</name>
</gene>
<evidence type="ECO:0000313" key="2">
    <source>
        <dbReference type="Proteomes" id="UP000235371"/>
    </source>
</evidence>
<dbReference type="EMBL" id="KZ613783">
    <property type="protein sequence ID" value="PMD62806.1"/>
    <property type="molecule type" value="Genomic_DNA"/>
</dbReference>
<dbReference type="Proteomes" id="UP000235371">
    <property type="component" value="Unassembled WGS sequence"/>
</dbReference>